<feature type="region of interest" description="Disordered" evidence="11">
    <location>
        <begin position="80"/>
        <end position="105"/>
    </location>
</feature>
<keyword evidence="5" id="KW-0677">Repeat</keyword>
<evidence type="ECO:0000256" key="5">
    <source>
        <dbReference type="ARBA" id="ARBA00022737"/>
    </source>
</evidence>
<evidence type="ECO:0000256" key="7">
    <source>
        <dbReference type="ARBA" id="ARBA00023054"/>
    </source>
</evidence>
<dbReference type="PRINTS" id="PR00381">
    <property type="entry name" value="KINESINLIGHT"/>
</dbReference>
<evidence type="ECO:0000256" key="11">
    <source>
        <dbReference type="SAM" id="MobiDB-lite"/>
    </source>
</evidence>
<evidence type="ECO:0000256" key="3">
    <source>
        <dbReference type="ARBA" id="ARBA00022490"/>
    </source>
</evidence>
<dbReference type="PANTHER" id="PTHR45783">
    <property type="entry name" value="KINESIN LIGHT CHAIN"/>
    <property type="match status" value="1"/>
</dbReference>
<comment type="similarity">
    <text evidence="2">Belongs to the kinesin light chain family.</text>
</comment>
<evidence type="ECO:0000256" key="2">
    <source>
        <dbReference type="ARBA" id="ARBA00009622"/>
    </source>
</evidence>
<keyword evidence="4" id="KW-0493">Microtubule</keyword>
<dbReference type="GO" id="GO:0005737">
    <property type="term" value="C:cytoplasm"/>
    <property type="evidence" value="ECO:0007669"/>
    <property type="project" value="TreeGrafter"/>
</dbReference>
<evidence type="ECO:0000256" key="1">
    <source>
        <dbReference type="ARBA" id="ARBA00004245"/>
    </source>
</evidence>
<keyword evidence="14" id="KW-1185">Reference proteome</keyword>
<feature type="repeat" description="TPR" evidence="10">
    <location>
        <begin position="553"/>
        <end position="586"/>
    </location>
</feature>
<dbReference type="CDD" id="cd00093">
    <property type="entry name" value="HTH_XRE"/>
    <property type="match status" value="1"/>
</dbReference>
<dbReference type="EMBL" id="BIFS01000002">
    <property type="protein sequence ID" value="GCE22220.1"/>
    <property type="molecule type" value="Genomic_DNA"/>
</dbReference>
<dbReference type="GO" id="GO:0003677">
    <property type="term" value="F:DNA binding"/>
    <property type="evidence" value="ECO:0007669"/>
    <property type="project" value="InterPro"/>
</dbReference>
<dbReference type="SUPFAM" id="SSF47413">
    <property type="entry name" value="lambda repressor-like DNA-binding domains"/>
    <property type="match status" value="1"/>
</dbReference>
<dbReference type="GO" id="GO:0043531">
    <property type="term" value="F:ADP binding"/>
    <property type="evidence" value="ECO:0007669"/>
    <property type="project" value="InterPro"/>
</dbReference>
<dbReference type="SMART" id="SM00530">
    <property type="entry name" value="HTH_XRE"/>
    <property type="match status" value="1"/>
</dbReference>
<dbReference type="Pfam" id="PF25000">
    <property type="entry name" value="DUF7779"/>
    <property type="match status" value="1"/>
</dbReference>
<dbReference type="GO" id="GO:0007018">
    <property type="term" value="P:microtubule-based movement"/>
    <property type="evidence" value="ECO:0007669"/>
    <property type="project" value="TreeGrafter"/>
</dbReference>
<dbReference type="SUPFAM" id="SSF52540">
    <property type="entry name" value="P-loop containing nucleoside triphosphate hydrolases"/>
    <property type="match status" value="1"/>
</dbReference>
<dbReference type="GO" id="GO:0005874">
    <property type="term" value="C:microtubule"/>
    <property type="evidence" value="ECO:0007669"/>
    <property type="project" value="UniProtKB-KW"/>
</dbReference>
<dbReference type="PROSITE" id="PS50943">
    <property type="entry name" value="HTH_CROC1"/>
    <property type="match status" value="1"/>
</dbReference>
<evidence type="ECO:0000313" key="14">
    <source>
        <dbReference type="Proteomes" id="UP000287188"/>
    </source>
</evidence>
<evidence type="ECO:0000256" key="4">
    <source>
        <dbReference type="ARBA" id="ARBA00022701"/>
    </source>
</evidence>
<dbReference type="RefSeq" id="WP_126554830.1">
    <property type="nucleotide sequence ID" value="NZ_BIFS01000002.1"/>
</dbReference>
<feature type="domain" description="HTH cro/C1-type" evidence="12">
    <location>
        <begin position="13"/>
        <end position="67"/>
    </location>
</feature>
<dbReference type="GO" id="GO:0005871">
    <property type="term" value="C:kinesin complex"/>
    <property type="evidence" value="ECO:0007669"/>
    <property type="project" value="InterPro"/>
</dbReference>
<feature type="repeat" description="TPR" evidence="10">
    <location>
        <begin position="847"/>
        <end position="880"/>
    </location>
</feature>
<dbReference type="Pfam" id="PF00931">
    <property type="entry name" value="NB-ARC"/>
    <property type="match status" value="1"/>
</dbReference>
<evidence type="ECO:0000256" key="8">
    <source>
        <dbReference type="ARBA" id="ARBA00023175"/>
    </source>
</evidence>
<dbReference type="InterPro" id="IPR019734">
    <property type="entry name" value="TPR_rpt"/>
</dbReference>
<dbReference type="InterPro" id="IPR010982">
    <property type="entry name" value="Lambda_DNA-bd_dom_sf"/>
</dbReference>
<proteinExistence type="inferred from homology"/>
<keyword evidence="9" id="KW-0206">Cytoskeleton</keyword>
<evidence type="ECO:0000256" key="9">
    <source>
        <dbReference type="ARBA" id="ARBA00023212"/>
    </source>
</evidence>
<evidence type="ECO:0000259" key="12">
    <source>
        <dbReference type="PROSITE" id="PS50943"/>
    </source>
</evidence>
<name>A0A402ASW9_9CHLR</name>
<keyword evidence="3" id="KW-0963">Cytoplasm</keyword>
<dbReference type="PROSITE" id="PS50005">
    <property type="entry name" value="TPR"/>
    <property type="match status" value="5"/>
</dbReference>
<dbReference type="GO" id="GO:0019894">
    <property type="term" value="F:kinesin binding"/>
    <property type="evidence" value="ECO:0007669"/>
    <property type="project" value="TreeGrafter"/>
</dbReference>
<dbReference type="SUPFAM" id="SSF48452">
    <property type="entry name" value="TPR-like"/>
    <property type="match status" value="2"/>
</dbReference>
<feature type="repeat" description="TPR" evidence="10">
    <location>
        <begin position="637"/>
        <end position="670"/>
    </location>
</feature>
<dbReference type="NCBIfam" id="NF040586">
    <property type="entry name" value="FxSxx_TPR"/>
    <property type="match status" value="1"/>
</dbReference>
<dbReference type="InterPro" id="IPR027417">
    <property type="entry name" value="P-loop_NTPase"/>
</dbReference>
<dbReference type="InterPro" id="IPR056681">
    <property type="entry name" value="DUF7779"/>
</dbReference>
<accession>A0A402ASW9</accession>
<feature type="repeat" description="TPR" evidence="10">
    <location>
        <begin position="595"/>
        <end position="628"/>
    </location>
</feature>
<comment type="caution">
    <text evidence="13">The sequence shown here is derived from an EMBL/GenBank/DDBJ whole genome shotgun (WGS) entry which is preliminary data.</text>
</comment>
<keyword evidence="6 10" id="KW-0802">TPR repeat</keyword>
<dbReference type="Pfam" id="PF13424">
    <property type="entry name" value="TPR_12"/>
    <property type="match status" value="5"/>
</dbReference>
<dbReference type="Pfam" id="PF01381">
    <property type="entry name" value="HTH_3"/>
    <property type="match status" value="1"/>
</dbReference>
<reference evidence="14" key="1">
    <citation type="submission" date="2018-12" db="EMBL/GenBank/DDBJ databases">
        <title>Tengunoibacter tsumagoiensis gen. nov., sp. nov., Dictyobacter kobayashii sp. nov., D. alpinus sp. nov., and D. joshuensis sp. nov. and description of Dictyobacteraceae fam. nov. within the order Ktedonobacterales isolated from Tengu-no-mugimeshi.</title>
        <authorList>
            <person name="Wang C.M."/>
            <person name="Zheng Y."/>
            <person name="Sakai Y."/>
            <person name="Toyoda A."/>
            <person name="Minakuchi Y."/>
            <person name="Abe K."/>
            <person name="Yokota A."/>
            <person name="Yabe S."/>
        </authorList>
    </citation>
    <scope>NUCLEOTIDE SEQUENCE [LARGE SCALE GENOMIC DNA]</scope>
    <source>
        <strain evidence="14">Uno11</strain>
    </source>
</reference>
<protein>
    <submittedName>
        <fullName evidence="13">Tetratricopeptide repeat protein</fullName>
    </submittedName>
</protein>
<evidence type="ECO:0000256" key="10">
    <source>
        <dbReference type="PROSITE-ProRule" id="PRU00339"/>
    </source>
</evidence>
<dbReference type="Gene3D" id="3.40.50.300">
    <property type="entry name" value="P-loop containing nucleotide triphosphate hydrolases"/>
    <property type="match status" value="1"/>
</dbReference>
<dbReference type="InterPro" id="IPR002182">
    <property type="entry name" value="NB-ARC"/>
</dbReference>
<evidence type="ECO:0000313" key="13">
    <source>
        <dbReference type="EMBL" id="GCE22220.1"/>
    </source>
</evidence>
<dbReference type="InterPro" id="IPR011990">
    <property type="entry name" value="TPR-like_helical_dom_sf"/>
</dbReference>
<dbReference type="InterPro" id="IPR001387">
    <property type="entry name" value="Cro/C1-type_HTH"/>
</dbReference>
<comment type="subcellular location">
    <subcellularLocation>
        <location evidence="1">Cytoplasm</location>
        <location evidence="1">Cytoskeleton</location>
    </subcellularLocation>
</comment>
<dbReference type="Gene3D" id="1.10.260.40">
    <property type="entry name" value="lambda repressor-like DNA-binding domains"/>
    <property type="match status" value="1"/>
</dbReference>
<organism evidence="13 14">
    <name type="scientific">Dictyobacter kobayashii</name>
    <dbReference type="NCBI Taxonomy" id="2014872"/>
    <lineage>
        <taxon>Bacteria</taxon>
        <taxon>Bacillati</taxon>
        <taxon>Chloroflexota</taxon>
        <taxon>Ktedonobacteria</taxon>
        <taxon>Ktedonobacterales</taxon>
        <taxon>Dictyobacteraceae</taxon>
        <taxon>Dictyobacter</taxon>
    </lineage>
</organism>
<dbReference type="PANTHER" id="PTHR45783:SF3">
    <property type="entry name" value="KINESIN LIGHT CHAIN"/>
    <property type="match status" value="1"/>
</dbReference>
<dbReference type="Gene3D" id="1.25.40.10">
    <property type="entry name" value="Tetratricopeptide repeat domain"/>
    <property type="match status" value="3"/>
</dbReference>
<evidence type="ECO:0000256" key="6">
    <source>
        <dbReference type="ARBA" id="ARBA00022803"/>
    </source>
</evidence>
<keyword evidence="7" id="KW-0175">Coiled coil</keyword>
<dbReference type="SMART" id="SM00028">
    <property type="entry name" value="TPR"/>
    <property type="match status" value="9"/>
</dbReference>
<keyword evidence="8" id="KW-0505">Motor protein</keyword>
<dbReference type="OrthoDB" id="136988at2"/>
<feature type="repeat" description="TPR" evidence="10">
    <location>
        <begin position="805"/>
        <end position="838"/>
    </location>
</feature>
<dbReference type="AlphaFoldDB" id="A0A402ASW9"/>
<gene>
    <name evidence="13" type="ORF">KDK_60200</name>
</gene>
<sequence length="899" mass="102622">MDVSHSTDTVNRIRQERILHNWRQKDLADELGTTVGTVKRWERGNQQPSAYFRIKLCALFGKSAEELGLVAVDNPSALPSADQDVSDVKQTCSSPEEGNGVWNVPYTRNPHFTGREDLLDHLDQRLSAERPEEPGSMMCQVELTQPQAIKGLGGIGKTQIAVEYAYRARKQNRYTHILWINASSEEAVMTSFVGLVRLLPTFSEQDETDQHKLAMAIKRWLEGYRTRWLLVFDNADDLSVIQPYVPQQGYGSVLLTTRAHAVGSFAVPLEVEMMGLMEGTQFLLHRAQHLDASDEEQNEASNIVIALDGFPLALDQAGAYIEETGCGFGEYLQLYEQHHAKLLARRGRQATHYPDSVVTTWELSFQKIEQAYPAATKLLQLCAYLSPDHIPEELFTKAAEHWPPILQQAVADQFTFNELLEALLAFSLIKRLTQEHLLSLHRLVQAVQLDRMNIGEQHKWAERVVCAVNTLFPKDPKDNVDTWPQCLRYLEQVQACDQLIQKYNLSFPEAADLLDRAGTFLRDHASYILAETLYQRALAIREQQFEPHYSDIVSNLNNLAVLYTQQGKYERAEPLYKQAISICERYLGINHADAARSLNNLAILYWNQGKYGLAEPLYQRALTIREQLLGANHPHTAKLLNNLANLYLLQGKYEKAEPLIKRAISIWEHHLGADHPTTAMGLNNVTELYRCQGKYKEAEPLIKRAIAIWEHHLGVDHPDTARGITSLAILYREQGEHAKAESLFLQGLTIRKKHLGEEHLDTIETLYELAELYREQGKYREAELLIKRVIANWEQNLGTHHLETARGITSLALLYQEQGKHREAEPLFLQALAIQEQTLTEHHTDLATTLFGLARLYEWQRNLKKATDLYQRALAIRTRVYGPYHPRTLEVSESLHDLR</sequence>
<dbReference type="InterPro" id="IPR002151">
    <property type="entry name" value="Kinesin_light"/>
</dbReference>
<dbReference type="Proteomes" id="UP000287188">
    <property type="component" value="Unassembled WGS sequence"/>
</dbReference>